<dbReference type="Pfam" id="PF01757">
    <property type="entry name" value="Acyl_transf_3"/>
    <property type="match status" value="1"/>
</dbReference>
<feature type="transmembrane region" description="Helical" evidence="1">
    <location>
        <begin position="341"/>
        <end position="363"/>
    </location>
</feature>
<dbReference type="GO" id="GO:0016747">
    <property type="term" value="F:acyltransferase activity, transferring groups other than amino-acyl groups"/>
    <property type="evidence" value="ECO:0007669"/>
    <property type="project" value="InterPro"/>
</dbReference>
<evidence type="ECO:0000256" key="1">
    <source>
        <dbReference type="SAM" id="Phobius"/>
    </source>
</evidence>
<feature type="transmembrane region" description="Helical" evidence="1">
    <location>
        <begin position="144"/>
        <end position="161"/>
    </location>
</feature>
<feature type="transmembrane region" description="Helical" evidence="1">
    <location>
        <begin position="308"/>
        <end position="329"/>
    </location>
</feature>
<keyword evidence="1" id="KW-0812">Transmembrane</keyword>
<keyword evidence="4" id="KW-0012">Acyltransferase</keyword>
<gene>
    <name evidence="4" type="ORF">SAMN05216370_1397</name>
</gene>
<evidence type="ECO:0000313" key="5">
    <source>
        <dbReference type="Proteomes" id="UP000242418"/>
    </source>
</evidence>
<dbReference type="PANTHER" id="PTHR23028:SF53">
    <property type="entry name" value="ACYL_TRANSF_3 DOMAIN-CONTAINING PROTEIN"/>
    <property type="match status" value="1"/>
</dbReference>
<keyword evidence="1" id="KW-0472">Membrane</keyword>
<feature type="transmembrane region" description="Helical" evidence="1">
    <location>
        <begin position="75"/>
        <end position="94"/>
    </location>
</feature>
<dbReference type="Pfam" id="PF19040">
    <property type="entry name" value="SGNH"/>
    <property type="match status" value="1"/>
</dbReference>
<feature type="transmembrane region" description="Helical" evidence="1">
    <location>
        <begin position="286"/>
        <end position="302"/>
    </location>
</feature>
<keyword evidence="1" id="KW-1133">Transmembrane helix</keyword>
<dbReference type="EMBL" id="FMTL01000001">
    <property type="protein sequence ID" value="SCW46122.1"/>
    <property type="molecule type" value="Genomic_DNA"/>
</dbReference>
<dbReference type="InterPro" id="IPR002656">
    <property type="entry name" value="Acyl_transf_3_dom"/>
</dbReference>
<dbReference type="PANTHER" id="PTHR23028">
    <property type="entry name" value="ACETYLTRANSFERASE"/>
    <property type="match status" value="1"/>
</dbReference>
<sequence>MAQGSFRSDINGLRAWAVVAVVLYHFSVPGFPGGFSGVDVFFVISGFLMAGIVVGGLQKQNFSLGNFYLARARRIIPALLVLVLVLLAVGWFLLMPSDYKVLGRHARESLLFTSNMQYLSEAGYFDVASHEKWLLHTWSLSVEWQFYLLYPLVLLGLKRLFTGPKVLLGIHLLALLCSFVSCLWLTFTEPDKAFYLLPARAWELLLGGSLFLLGQHWQLPIRHARWVEGLGFALIILSITLVDASQPWPGVLALVPVLGAAAILLAQRESFWTGSAVAQWLGTRSYSIYLWHWPLAVGLVYFSHQSVWYWVVLGLLGSLLLGHISYVLVEVPTRRWLAKRSSWRSFFWLLFVVVIVLAIAMSVRRSGFPERLPEDVARVEFERDNKNPRQSECLKMDAQCIFGGDSVRVWVVGDSHADAIVTAVAAALPNAKEGVYFRGDSGCLFIQGASWAKGNNDGCQKLVRDVSDELAVRYPGVPLIIINRTSAYVFSEENLDLSDPSPTPIVYFSEQRAGNDPKFQAEFRQHYLDTLCKVAESRPVYVLRPVPEMPVHVPMIIGRAMLRGSPVEVSISREQYEKRHAFVRALQDEAAKQCGIHLLDPVPYFCDDSACQSTRGGAPLYVDDDHLSEFGNRLLVPLFSQIFSMDKPSEDQSIGE</sequence>
<feature type="domain" description="SGNH" evidence="3">
    <location>
        <begin position="398"/>
        <end position="640"/>
    </location>
</feature>
<dbReference type="Proteomes" id="UP000242418">
    <property type="component" value="Unassembled WGS sequence"/>
</dbReference>
<dbReference type="InterPro" id="IPR043968">
    <property type="entry name" value="SGNH"/>
</dbReference>
<reference evidence="4 5" key="1">
    <citation type="submission" date="2016-10" db="EMBL/GenBank/DDBJ databases">
        <authorList>
            <person name="Varghese N."/>
            <person name="Submissions S."/>
        </authorList>
    </citation>
    <scope>NUCLEOTIDE SEQUENCE [LARGE SCALE GENOMIC DNA]</scope>
    <source>
        <strain evidence="4 5">DSM 17833</strain>
    </source>
</reference>
<feature type="transmembrane region" description="Helical" evidence="1">
    <location>
        <begin position="12"/>
        <end position="28"/>
    </location>
</feature>
<keyword evidence="5" id="KW-1185">Reference proteome</keyword>
<organism evidence="4 5">
    <name type="scientific">Pseudomonas peli</name>
    <dbReference type="NCBI Taxonomy" id="592361"/>
    <lineage>
        <taxon>Bacteria</taxon>
        <taxon>Pseudomonadati</taxon>
        <taxon>Pseudomonadota</taxon>
        <taxon>Gammaproteobacteria</taxon>
        <taxon>Pseudomonadales</taxon>
        <taxon>Pseudomonadaceae</taxon>
        <taxon>Pseudomonas</taxon>
    </lineage>
</organism>
<dbReference type="AlphaFoldDB" id="A0AB37Z580"/>
<feature type="transmembrane region" description="Helical" evidence="1">
    <location>
        <begin position="34"/>
        <end position="54"/>
    </location>
</feature>
<feature type="transmembrane region" description="Helical" evidence="1">
    <location>
        <begin position="248"/>
        <end position="266"/>
    </location>
</feature>
<keyword evidence="4" id="KW-0808">Transferase</keyword>
<dbReference type="RefSeq" id="WP_244152841.1">
    <property type="nucleotide sequence ID" value="NZ_FMTL01000001.1"/>
</dbReference>
<feature type="domain" description="Acyltransferase 3" evidence="2">
    <location>
        <begin position="9"/>
        <end position="321"/>
    </location>
</feature>
<accession>A0AB37Z580</accession>
<dbReference type="InterPro" id="IPR050879">
    <property type="entry name" value="Acyltransferase_3"/>
</dbReference>
<comment type="caution">
    <text evidence="4">The sequence shown here is derived from an EMBL/GenBank/DDBJ whole genome shotgun (WGS) entry which is preliminary data.</text>
</comment>
<protein>
    <submittedName>
        <fullName evidence="4">Peptidoglycan/LPS O-acetylase OafA/YrhL, contains acyltransferase and SGNH-hydrolase domains</fullName>
    </submittedName>
</protein>
<evidence type="ECO:0000313" key="4">
    <source>
        <dbReference type="EMBL" id="SCW46122.1"/>
    </source>
</evidence>
<dbReference type="GO" id="GO:0016020">
    <property type="term" value="C:membrane"/>
    <property type="evidence" value="ECO:0007669"/>
    <property type="project" value="TreeGrafter"/>
</dbReference>
<evidence type="ECO:0000259" key="3">
    <source>
        <dbReference type="Pfam" id="PF19040"/>
    </source>
</evidence>
<feature type="transmembrane region" description="Helical" evidence="1">
    <location>
        <begin position="168"/>
        <end position="187"/>
    </location>
</feature>
<proteinExistence type="predicted"/>
<name>A0AB37Z580_9PSED</name>
<dbReference type="GO" id="GO:0009103">
    <property type="term" value="P:lipopolysaccharide biosynthetic process"/>
    <property type="evidence" value="ECO:0007669"/>
    <property type="project" value="TreeGrafter"/>
</dbReference>
<evidence type="ECO:0000259" key="2">
    <source>
        <dbReference type="Pfam" id="PF01757"/>
    </source>
</evidence>